<keyword evidence="1" id="KW-1133">Transmembrane helix</keyword>
<comment type="caution">
    <text evidence="2">The sequence shown here is derived from an EMBL/GenBank/DDBJ whole genome shotgun (WGS) entry which is preliminary data.</text>
</comment>
<keyword evidence="1" id="KW-0472">Membrane</keyword>
<proteinExistence type="predicted"/>
<gene>
    <name evidence="2" type="ORF">P5673_025269</name>
</gene>
<protein>
    <submittedName>
        <fullName evidence="2">Uncharacterized protein</fullName>
    </submittedName>
</protein>
<dbReference type="AlphaFoldDB" id="A0AAD9Q1Z9"/>
<reference evidence="2" key="2">
    <citation type="journal article" date="2023" name="Science">
        <title>Genomic signatures of disease resistance in endangered staghorn corals.</title>
        <authorList>
            <person name="Vollmer S.V."/>
            <person name="Selwyn J.D."/>
            <person name="Despard B.A."/>
            <person name="Roesel C.L."/>
        </authorList>
    </citation>
    <scope>NUCLEOTIDE SEQUENCE</scope>
    <source>
        <strain evidence="2">K2</strain>
    </source>
</reference>
<evidence type="ECO:0000256" key="1">
    <source>
        <dbReference type="SAM" id="Phobius"/>
    </source>
</evidence>
<feature type="transmembrane region" description="Helical" evidence="1">
    <location>
        <begin position="33"/>
        <end position="53"/>
    </location>
</feature>
<dbReference type="Proteomes" id="UP001249851">
    <property type="component" value="Unassembled WGS sequence"/>
</dbReference>
<organism evidence="2 3">
    <name type="scientific">Acropora cervicornis</name>
    <name type="common">Staghorn coral</name>
    <dbReference type="NCBI Taxonomy" id="6130"/>
    <lineage>
        <taxon>Eukaryota</taxon>
        <taxon>Metazoa</taxon>
        <taxon>Cnidaria</taxon>
        <taxon>Anthozoa</taxon>
        <taxon>Hexacorallia</taxon>
        <taxon>Scleractinia</taxon>
        <taxon>Astrocoeniina</taxon>
        <taxon>Acroporidae</taxon>
        <taxon>Acropora</taxon>
    </lineage>
</organism>
<evidence type="ECO:0000313" key="3">
    <source>
        <dbReference type="Proteomes" id="UP001249851"/>
    </source>
</evidence>
<keyword evidence="3" id="KW-1185">Reference proteome</keyword>
<reference evidence="2" key="1">
    <citation type="journal article" date="2023" name="G3 (Bethesda)">
        <title>Whole genome assembly and annotation of the endangered Caribbean coral Acropora cervicornis.</title>
        <authorList>
            <person name="Selwyn J.D."/>
            <person name="Vollmer S.V."/>
        </authorList>
    </citation>
    <scope>NUCLEOTIDE SEQUENCE</scope>
    <source>
        <strain evidence="2">K2</strain>
    </source>
</reference>
<accession>A0AAD9Q1Z9</accession>
<name>A0AAD9Q1Z9_ACRCE</name>
<evidence type="ECO:0000313" key="2">
    <source>
        <dbReference type="EMBL" id="KAK2553305.1"/>
    </source>
</evidence>
<keyword evidence="1" id="KW-0812">Transmembrane</keyword>
<dbReference type="EMBL" id="JARQWQ010000078">
    <property type="protein sequence ID" value="KAK2553305.1"/>
    <property type="molecule type" value="Genomic_DNA"/>
</dbReference>
<feature type="non-terminal residue" evidence="2">
    <location>
        <position position="105"/>
    </location>
</feature>
<sequence length="105" mass="11932">YHCSYFPGLNRENSFTNRGGSAWEHRSGEERNSISPVWLTVVVTIIFIAVLLYQCMRYSVPEDVYEAMFEAQSSQPEDSGDTFIRIRVEDPSGSYQEHGADGKSM</sequence>